<dbReference type="GO" id="GO:0016853">
    <property type="term" value="F:isomerase activity"/>
    <property type="evidence" value="ECO:0007669"/>
    <property type="project" value="UniProtKB-KW"/>
</dbReference>
<sequence>MKRRSAMQAVAVGAGVAALGTAVKAEAGLFGKKLKFKNEEFYTADGKFDVEKGKDAIIKLCEFHGYPIFPDFRKNLWVSDYNTGKFTELGLAAYMFMNHEEDRYMLMDLFLLPGQMLPEHWHLDGEGNPAKREGWLIRYGKSYVVGIGDENLADYPQIVVPPCHMGGKVTTKHVVPATPGIFVPVAAVKTRHWQFGGTEGAIISEVANVHTDSAVRHSDKSINDFFLKG</sequence>
<dbReference type="Proteomes" id="UP000346198">
    <property type="component" value="Unassembled WGS sequence"/>
</dbReference>
<evidence type="ECO:0000313" key="2">
    <source>
        <dbReference type="Proteomes" id="UP000346198"/>
    </source>
</evidence>
<gene>
    <name evidence="1" type="primary">ydaE</name>
    <name evidence="1" type="ORF">SCARR_05482</name>
</gene>
<keyword evidence="1" id="KW-0413">Isomerase</keyword>
<reference evidence="1 2" key="1">
    <citation type="submission" date="2019-04" db="EMBL/GenBank/DDBJ databases">
        <authorList>
            <person name="Van Vliet M D."/>
        </authorList>
    </citation>
    <scope>NUCLEOTIDE SEQUENCE [LARGE SCALE GENOMIC DNA]</scope>
    <source>
        <strain evidence="1 2">F21</strain>
    </source>
</reference>
<dbReference type="AlphaFoldDB" id="A0A6C2UST1"/>
<evidence type="ECO:0000313" key="1">
    <source>
        <dbReference type="EMBL" id="VGO23375.1"/>
    </source>
</evidence>
<protein>
    <submittedName>
        <fullName evidence="1">Putative D-lyxose ketol-isomerase</fullName>
    </submittedName>
</protein>
<dbReference type="RefSeq" id="WP_136065646.1">
    <property type="nucleotide sequence ID" value="NZ_CAAHFH010000003.1"/>
</dbReference>
<accession>A0A6C2UST1</accession>
<dbReference type="Gene3D" id="2.60.120.10">
    <property type="entry name" value="Jelly Rolls"/>
    <property type="match status" value="1"/>
</dbReference>
<organism evidence="1 2">
    <name type="scientific">Pontiella sulfatireligans</name>
    <dbReference type="NCBI Taxonomy" id="2750658"/>
    <lineage>
        <taxon>Bacteria</taxon>
        <taxon>Pseudomonadati</taxon>
        <taxon>Kiritimatiellota</taxon>
        <taxon>Kiritimatiellia</taxon>
        <taxon>Kiritimatiellales</taxon>
        <taxon>Pontiellaceae</taxon>
        <taxon>Pontiella</taxon>
    </lineage>
</organism>
<dbReference type="EMBL" id="CAAHFH010000003">
    <property type="protein sequence ID" value="VGO23375.1"/>
    <property type="molecule type" value="Genomic_DNA"/>
</dbReference>
<name>A0A6C2UST1_9BACT</name>
<keyword evidence="2" id="KW-1185">Reference proteome</keyword>
<dbReference type="InterPro" id="IPR014710">
    <property type="entry name" value="RmlC-like_jellyroll"/>
</dbReference>
<proteinExistence type="predicted"/>